<name>A0ABZ2NFU1_9BACI</name>
<dbReference type="RefSeq" id="WP_338778161.1">
    <property type="nucleotide sequence ID" value="NZ_CP147407.1"/>
</dbReference>
<feature type="compositionally biased region" description="Basic and acidic residues" evidence="1">
    <location>
        <begin position="154"/>
        <end position="163"/>
    </location>
</feature>
<dbReference type="EMBL" id="CP147407">
    <property type="protein sequence ID" value="WXB96254.1"/>
    <property type="molecule type" value="Genomic_DNA"/>
</dbReference>
<feature type="compositionally biased region" description="Basic and acidic residues" evidence="1">
    <location>
        <begin position="122"/>
        <end position="140"/>
    </location>
</feature>
<protein>
    <recommendedName>
        <fullName evidence="5">DUF3106 domain-containing protein</fullName>
    </recommendedName>
</protein>
<proteinExistence type="predicted"/>
<evidence type="ECO:0008006" key="5">
    <source>
        <dbReference type="Google" id="ProtNLM"/>
    </source>
</evidence>
<keyword evidence="4" id="KW-1185">Reference proteome</keyword>
<evidence type="ECO:0000256" key="1">
    <source>
        <dbReference type="SAM" id="MobiDB-lite"/>
    </source>
</evidence>
<evidence type="ECO:0000256" key="2">
    <source>
        <dbReference type="SAM" id="SignalP"/>
    </source>
</evidence>
<evidence type="ECO:0000313" key="3">
    <source>
        <dbReference type="EMBL" id="WXB96254.1"/>
    </source>
</evidence>
<dbReference type="Proteomes" id="UP001377337">
    <property type="component" value="Chromosome"/>
</dbReference>
<evidence type="ECO:0000313" key="4">
    <source>
        <dbReference type="Proteomes" id="UP001377337"/>
    </source>
</evidence>
<feature type="compositionally biased region" description="Basic and acidic residues" evidence="1">
    <location>
        <begin position="90"/>
        <end position="110"/>
    </location>
</feature>
<feature type="compositionally biased region" description="Basic and acidic residues" evidence="1">
    <location>
        <begin position="70"/>
        <end position="83"/>
    </location>
</feature>
<feature type="compositionally biased region" description="Basic residues" evidence="1">
    <location>
        <begin position="111"/>
        <end position="121"/>
    </location>
</feature>
<sequence length="163" mass="19667">MKSWLLLAGLVIMVSAPNLAFAASEKQPVPNHSKHFKKDRKQELLRLVKTYTPEKTREWETALQRRKELKEKQHQNYEKDRNELAGLRKQWKEQKLPDEIIRKNSREWRDSKHKGHHHPDRKRVLQDLKHALKEKDETSIKESLNSMLKRVQNRNKELEKRLK</sequence>
<feature type="chain" id="PRO_5046567559" description="DUF3106 domain-containing protein" evidence="2">
    <location>
        <begin position="23"/>
        <end position="163"/>
    </location>
</feature>
<accession>A0ABZ2NFU1</accession>
<reference evidence="3 4" key="1">
    <citation type="submission" date="2024-02" db="EMBL/GenBank/DDBJ databases">
        <title>Seven novel Bacillus-like species.</title>
        <authorList>
            <person name="Liu G."/>
        </authorList>
    </citation>
    <scope>NUCLEOTIDE SEQUENCE [LARGE SCALE GENOMIC DNA]</scope>
    <source>
        <strain evidence="3 4">FJAT-52054</strain>
    </source>
</reference>
<gene>
    <name evidence="3" type="ORF">WCV65_17200</name>
</gene>
<keyword evidence="2" id="KW-0732">Signal</keyword>
<feature type="signal peptide" evidence="2">
    <location>
        <begin position="1"/>
        <end position="22"/>
    </location>
</feature>
<feature type="region of interest" description="Disordered" evidence="1">
    <location>
        <begin position="70"/>
        <end position="163"/>
    </location>
</feature>
<organism evidence="3 4">
    <name type="scientific">Metabacillus sediminis</name>
    <dbReference type="NCBI Taxonomy" id="3117746"/>
    <lineage>
        <taxon>Bacteria</taxon>
        <taxon>Bacillati</taxon>
        <taxon>Bacillota</taxon>
        <taxon>Bacilli</taxon>
        <taxon>Bacillales</taxon>
        <taxon>Bacillaceae</taxon>
        <taxon>Metabacillus</taxon>
    </lineage>
</organism>